<dbReference type="Proteomes" id="UP001304300">
    <property type="component" value="Chromosome"/>
</dbReference>
<evidence type="ECO:0000313" key="4">
    <source>
        <dbReference type="Proteomes" id="UP001304300"/>
    </source>
</evidence>
<evidence type="ECO:0000313" key="3">
    <source>
        <dbReference type="EMBL" id="WOO42026.1"/>
    </source>
</evidence>
<dbReference type="KEGG" id="puo:RZN69_02925"/>
<feature type="transmembrane region" description="Helical" evidence="2">
    <location>
        <begin position="263"/>
        <end position="281"/>
    </location>
</feature>
<organism evidence="3 4">
    <name type="scientific">Rubellicoccus peritrichatus</name>
    <dbReference type="NCBI Taxonomy" id="3080537"/>
    <lineage>
        <taxon>Bacteria</taxon>
        <taxon>Pseudomonadati</taxon>
        <taxon>Verrucomicrobiota</taxon>
        <taxon>Opitutia</taxon>
        <taxon>Puniceicoccales</taxon>
        <taxon>Cerasicoccaceae</taxon>
        <taxon>Rubellicoccus</taxon>
    </lineage>
</organism>
<dbReference type="GO" id="GO:0016020">
    <property type="term" value="C:membrane"/>
    <property type="evidence" value="ECO:0007669"/>
    <property type="project" value="UniProtKB-SubCell"/>
</dbReference>
<feature type="transmembrane region" description="Helical" evidence="2">
    <location>
        <begin position="239"/>
        <end position="256"/>
    </location>
</feature>
<feature type="transmembrane region" description="Helical" evidence="2">
    <location>
        <begin position="366"/>
        <end position="391"/>
    </location>
</feature>
<dbReference type="PANTHER" id="PTHR37422">
    <property type="entry name" value="TEICHURONIC ACID BIOSYNTHESIS PROTEIN TUAE"/>
    <property type="match status" value="1"/>
</dbReference>
<feature type="transmembrane region" description="Helical" evidence="2">
    <location>
        <begin position="6"/>
        <end position="27"/>
    </location>
</feature>
<feature type="transmembrane region" description="Helical" evidence="2">
    <location>
        <begin position="216"/>
        <end position="233"/>
    </location>
</feature>
<sequence>MDAVKFIIKALVIIVGYLGIAPTLGYLMVNRPWLRKFLLAFIAFMVVRPPGNFTLMLYSVDWYRGHTKGFEFNFLEIICIGFIIAGLLEKPRGFKLLTPGIIIYLGYCFASLLSIVASYNGIFVLMGFFKFTKIAFIMVGVANAIRDENDLQWLLRGFAMALFIQAVVCLKMRYIDGYYQISAWFEHQNPMAMWSYMVGLILLAVALSKDIRGRDALIYFSAFAAAGICIVFSVSRASLAAFAAGTIALLSISLLRGVTPRRLAVLLTLTAGGSFVLLMAMDTLISRFDSAADNVPENDLRWILNQQARAMLNDSPVGIGWNNFGVANSRPVETKYSRMLEQWNAKRGHTIVAEHYYANPLTESHYWLLLAETGYLSLICFLLFALATLYWCLRGIWTYRRSFLGFLLLGIGMAFAITYLHSNLERVLTQTKNLTTWMILVGVIARIELWRRSGKITYQKGRGKKRISRKPMARSRPRKRFFAETIQ</sequence>
<feature type="transmembrane region" description="Helical" evidence="2">
    <location>
        <begin position="96"/>
        <end position="116"/>
    </location>
</feature>
<name>A0AAQ3LAS3_9BACT</name>
<protein>
    <recommendedName>
        <fullName evidence="5">O-antigen ligase</fullName>
    </recommendedName>
</protein>
<gene>
    <name evidence="3" type="ORF">RZN69_02925</name>
</gene>
<keyword evidence="2" id="KW-0472">Membrane</keyword>
<keyword evidence="2" id="KW-0812">Transmembrane</keyword>
<dbReference type="PANTHER" id="PTHR37422:SF13">
    <property type="entry name" value="LIPOPOLYSACCHARIDE BIOSYNTHESIS PROTEIN PA4999-RELATED"/>
    <property type="match status" value="1"/>
</dbReference>
<dbReference type="InterPro" id="IPR051533">
    <property type="entry name" value="WaaL-like"/>
</dbReference>
<feature type="transmembrane region" description="Helical" evidence="2">
    <location>
        <begin position="72"/>
        <end position="89"/>
    </location>
</feature>
<accession>A0AAQ3LAS3</accession>
<reference evidence="3 4" key="1">
    <citation type="submission" date="2023-10" db="EMBL/GenBank/DDBJ databases">
        <title>Rubellicoccus peritrichatus gen. nov., sp. nov., isolated from an algae of coral reef tank.</title>
        <authorList>
            <person name="Luo J."/>
        </authorList>
    </citation>
    <scope>NUCLEOTIDE SEQUENCE [LARGE SCALE GENOMIC DNA]</scope>
    <source>
        <strain evidence="3 4">CR14</strain>
    </source>
</reference>
<feature type="transmembrane region" description="Helical" evidence="2">
    <location>
        <begin position="153"/>
        <end position="173"/>
    </location>
</feature>
<evidence type="ECO:0000256" key="2">
    <source>
        <dbReference type="SAM" id="Phobius"/>
    </source>
</evidence>
<evidence type="ECO:0008006" key="5">
    <source>
        <dbReference type="Google" id="ProtNLM"/>
    </source>
</evidence>
<feature type="transmembrane region" description="Helical" evidence="2">
    <location>
        <begin position="403"/>
        <end position="422"/>
    </location>
</feature>
<feature type="region of interest" description="Disordered" evidence="1">
    <location>
        <begin position="462"/>
        <end position="487"/>
    </location>
</feature>
<feature type="transmembrane region" description="Helical" evidence="2">
    <location>
        <begin position="193"/>
        <end position="209"/>
    </location>
</feature>
<feature type="transmembrane region" description="Helical" evidence="2">
    <location>
        <begin position="434"/>
        <end position="450"/>
    </location>
</feature>
<feature type="compositionally biased region" description="Basic residues" evidence="1">
    <location>
        <begin position="462"/>
        <end position="480"/>
    </location>
</feature>
<evidence type="ECO:0000256" key="1">
    <source>
        <dbReference type="SAM" id="MobiDB-lite"/>
    </source>
</evidence>
<dbReference type="RefSeq" id="WP_317834510.1">
    <property type="nucleotide sequence ID" value="NZ_CP136920.1"/>
</dbReference>
<feature type="transmembrane region" description="Helical" evidence="2">
    <location>
        <begin position="39"/>
        <end position="60"/>
    </location>
</feature>
<dbReference type="AlphaFoldDB" id="A0AAQ3LAS3"/>
<proteinExistence type="predicted"/>
<feature type="transmembrane region" description="Helical" evidence="2">
    <location>
        <begin position="122"/>
        <end position="141"/>
    </location>
</feature>
<keyword evidence="4" id="KW-1185">Reference proteome</keyword>
<dbReference type="EMBL" id="CP136920">
    <property type="protein sequence ID" value="WOO42026.1"/>
    <property type="molecule type" value="Genomic_DNA"/>
</dbReference>
<keyword evidence="2" id="KW-1133">Transmembrane helix</keyword>